<name>A0A5S3X584_9GAMM</name>
<dbReference type="AlphaFoldDB" id="A0A5S3X584"/>
<sequence length="371" mass="41140">MCVSNPYDCIIVGGGVSGTVTAWQLFKQGLKVVIVDPQTTPVMRLAESLPASVEPMMHRLGLFELLQQDPHVMHSGQSSSWGESVLRKAPLSDRHHGWKVDKSVLTTQIQTQLPEQCLFGGKVVEVSEHNDAWRCRVKSAQDGSEHSLESRFIVDASGRQGYLPRVLNLPRHTFDKLTAFVANVPSTSNPQGLFPSVVVEAFEHGWTLISRLNAEQNMLAIFCNQHTPGFSQLKHSCNWYDIAANTPCFYNALPEQSFTVKAINASSHIVGRLSGKNWLLAGDAAMAFDPLSSHGMTTAIYMAEKASQAISAAFAGEATALHQYSKSMTEIYNSYLNELFGYYRREQRFPNSEFWRSKQGVQEHTVCSVVG</sequence>
<protein>
    <recommendedName>
        <fullName evidence="1">FAD-binding domain-containing protein</fullName>
    </recommendedName>
</protein>
<reference evidence="3" key="2">
    <citation type="submission" date="2019-06" db="EMBL/GenBank/DDBJ databases">
        <title>Co-occurence of chitin degradation, pigmentation and bioactivity in marine Pseudoalteromonas.</title>
        <authorList>
            <person name="Sonnenschein E.C."/>
            <person name="Bech P.K."/>
        </authorList>
    </citation>
    <scope>NUCLEOTIDE SEQUENCE [LARGE SCALE GENOMIC DNA]</scope>
    <source>
        <strain evidence="3">S2599</strain>
    </source>
</reference>
<dbReference type="SUPFAM" id="SSF51905">
    <property type="entry name" value="FAD/NAD(P)-binding domain"/>
    <property type="match status" value="1"/>
</dbReference>
<dbReference type="PANTHER" id="PTHR43747:SF1">
    <property type="entry name" value="SLR1998 PROTEIN"/>
    <property type="match status" value="1"/>
</dbReference>
<accession>A0A5S3X584</accession>
<dbReference type="PRINTS" id="PR00420">
    <property type="entry name" value="RNGMNOXGNASE"/>
</dbReference>
<dbReference type="RefSeq" id="WP_138543472.1">
    <property type="nucleotide sequence ID" value="NZ_PNCJ01000005.1"/>
</dbReference>
<dbReference type="GO" id="GO:0071949">
    <property type="term" value="F:FAD binding"/>
    <property type="evidence" value="ECO:0007669"/>
    <property type="project" value="InterPro"/>
</dbReference>
<reference evidence="2 3" key="1">
    <citation type="submission" date="2018-01" db="EMBL/GenBank/DDBJ databases">
        <authorList>
            <person name="Paulsen S."/>
            <person name="Gram L.K."/>
        </authorList>
    </citation>
    <scope>NUCLEOTIDE SEQUENCE [LARGE SCALE GENOMIC DNA]</scope>
    <source>
        <strain evidence="2 3">S2599</strain>
    </source>
</reference>
<dbReference type="PANTHER" id="PTHR43747">
    <property type="entry name" value="FAD-BINDING PROTEIN"/>
    <property type="match status" value="1"/>
</dbReference>
<evidence type="ECO:0000313" key="2">
    <source>
        <dbReference type="EMBL" id="TMP39576.1"/>
    </source>
</evidence>
<organism evidence="2 3">
    <name type="scientific">Pseudoalteromonas rubra</name>
    <dbReference type="NCBI Taxonomy" id="43658"/>
    <lineage>
        <taxon>Bacteria</taxon>
        <taxon>Pseudomonadati</taxon>
        <taxon>Pseudomonadota</taxon>
        <taxon>Gammaproteobacteria</taxon>
        <taxon>Alteromonadales</taxon>
        <taxon>Pseudoalteromonadaceae</taxon>
        <taxon>Pseudoalteromonas</taxon>
    </lineage>
</organism>
<evidence type="ECO:0000259" key="1">
    <source>
        <dbReference type="Pfam" id="PF01494"/>
    </source>
</evidence>
<dbReference type="InterPro" id="IPR002938">
    <property type="entry name" value="FAD-bd"/>
</dbReference>
<dbReference type="Gene3D" id="3.30.9.100">
    <property type="match status" value="1"/>
</dbReference>
<feature type="domain" description="FAD-binding" evidence="1">
    <location>
        <begin position="8"/>
        <end position="326"/>
    </location>
</feature>
<dbReference type="EMBL" id="PNCJ01000005">
    <property type="protein sequence ID" value="TMP39576.1"/>
    <property type="molecule type" value="Genomic_DNA"/>
</dbReference>
<dbReference type="Proteomes" id="UP000306719">
    <property type="component" value="Unassembled WGS sequence"/>
</dbReference>
<proteinExistence type="predicted"/>
<dbReference type="InterPro" id="IPR036188">
    <property type="entry name" value="FAD/NAD-bd_sf"/>
</dbReference>
<gene>
    <name evidence="2" type="ORF">CWB98_03025</name>
</gene>
<dbReference type="Gene3D" id="3.50.50.60">
    <property type="entry name" value="FAD/NAD(P)-binding domain"/>
    <property type="match status" value="1"/>
</dbReference>
<comment type="caution">
    <text evidence="2">The sequence shown here is derived from an EMBL/GenBank/DDBJ whole genome shotgun (WGS) entry which is preliminary data.</text>
</comment>
<dbReference type="Pfam" id="PF01494">
    <property type="entry name" value="FAD_binding_3"/>
    <property type="match status" value="1"/>
</dbReference>
<dbReference type="OrthoDB" id="6310849at2"/>
<evidence type="ECO:0000313" key="3">
    <source>
        <dbReference type="Proteomes" id="UP000306719"/>
    </source>
</evidence>
<dbReference type="InterPro" id="IPR050816">
    <property type="entry name" value="Flavin-dep_Halogenase_NPB"/>
</dbReference>